<evidence type="ECO:0000313" key="2">
    <source>
        <dbReference type="EMBL" id="OGN07257.1"/>
    </source>
</evidence>
<dbReference type="EMBL" id="MGJM01000002">
    <property type="protein sequence ID" value="OGN07257.1"/>
    <property type="molecule type" value="Genomic_DNA"/>
</dbReference>
<gene>
    <name evidence="2" type="ORF">A2669_00655</name>
</gene>
<protein>
    <submittedName>
        <fullName evidence="2">Uncharacterized protein</fullName>
    </submittedName>
</protein>
<evidence type="ECO:0000313" key="3">
    <source>
        <dbReference type="Proteomes" id="UP000177605"/>
    </source>
</evidence>
<proteinExistence type="predicted"/>
<dbReference type="AlphaFoldDB" id="A0A1F8F282"/>
<accession>A0A1F8F282</accession>
<feature type="transmembrane region" description="Helical" evidence="1">
    <location>
        <begin position="12"/>
        <end position="32"/>
    </location>
</feature>
<comment type="caution">
    <text evidence="2">The sequence shown here is derived from an EMBL/GenBank/DDBJ whole genome shotgun (WGS) entry which is preliminary data.</text>
</comment>
<reference evidence="2 3" key="1">
    <citation type="journal article" date="2016" name="Nat. Commun.">
        <title>Thousands of microbial genomes shed light on interconnected biogeochemical processes in an aquifer system.</title>
        <authorList>
            <person name="Anantharaman K."/>
            <person name="Brown C.T."/>
            <person name="Hug L.A."/>
            <person name="Sharon I."/>
            <person name="Castelle C.J."/>
            <person name="Probst A.J."/>
            <person name="Thomas B.C."/>
            <person name="Singh A."/>
            <person name="Wilkins M.J."/>
            <person name="Karaoz U."/>
            <person name="Brodie E.L."/>
            <person name="Williams K.H."/>
            <person name="Hubbard S.S."/>
            <person name="Banfield J.F."/>
        </authorList>
    </citation>
    <scope>NUCLEOTIDE SEQUENCE [LARGE SCALE GENOMIC DNA]</scope>
</reference>
<organism evidence="2 3">
    <name type="scientific">Candidatus Yanofskybacteria bacterium RIFCSPHIGHO2_01_FULL_48_25b</name>
    <dbReference type="NCBI Taxonomy" id="1802672"/>
    <lineage>
        <taxon>Bacteria</taxon>
        <taxon>Candidatus Yanofskyibacteriota</taxon>
    </lineage>
</organism>
<sequence>MFHDFKSEIKLFLIVALVAALSVGGIFLLQGVGLGPSSPTSVPVSAKAISALSTVRSMRIFLF</sequence>
<keyword evidence="1" id="KW-0812">Transmembrane</keyword>
<keyword evidence="1" id="KW-1133">Transmembrane helix</keyword>
<dbReference type="Proteomes" id="UP000177605">
    <property type="component" value="Unassembled WGS sequence"/>
</dbReference>
<name>A0A1F8F282_9BACT</name>
<evidence type="ECO:0000256" key="1">
    <source>
        <dbReference type="SAM" id="Phobius"/>
    </source>
</evidence>
<keyword evidence="1" id="KW-0472">Membrane</keyword>